<dbReference type="GO" id="GO:1902201">
    <property type="term" value="P:negative regulation of bacterial-type flagellum-dependent cell motility"/>
    <property type="evidence" value="ECO:0007669"/>
    <property type="project" value="TreeGrafter"/>
</dbReference>
<dbReference type="Pfam" id="PF00990">
    <property type="entry name" value="GGDEF"/>
    <property type="match status" value="2"/>
</dbReference>
<feature type="transmembrane region" description="Helical" evidence="2">
    <location>
        <begin position="145"/>
        <end position="166"/>
    </location>
</feature>
<reference evidence="4" key="1">
    <citation type="submission" date="2022-06" db="EMBL/GenBank/DDBJ databases">
        <title>Genomic Encyclopedia of Archaeal and Bacterial Type Strains, Phase II (KMG-II): from individual species to whole genera.</title>
        <authorList>
            <person name="Goeker M."/>
        </authorList>
    </citation>
    <scope>NUCLEOTIDE SEQUENCE</scope>
    <source>
        <strain evidence="4">DSM 43935</strain>
    </source>
</reference>
<dbReference type="PANTHER" id="PTHR45138:SF9">
    <property type="entry name" value="DIGUANYLATE CYCLASE DGCM-RELATED"/>
    <property type="match status" value="1"/>
</dbReference>
<keyword evidence="2" id="KW-1133">Transmembrane helix</keyword>
<dbReference type="GO" id="GO:0052621">
    <property type="term" value="F:diguanylate cyclase activity"/>
    <property type="evidence" value="ECO:0007669"/>
    <property type="project" value="TreeGrafter"/>
</dbReference>
<feature type="transmembrane region" description="Helical" evidence="2">
    <location>
        <begin position="178"/>
        <end position="199"/>
    </location>
</feature>
<dbReference type="Proteomes" id="UP001206128">
    <property type="component" value="Unassembled WGS sequence"/>
</dbReference>
<evidence type="ECO:0000313" key="5">
    <source>
        <dbReference type="Proteomes" id="UP001206128"/>
    </source>
</evidence>
<dbReference type="EMBL" id="JAMTCK010000010">
    <property type="protein sequence ID" value="MCP2167569.1"/>
    <property type="molecule type" value="Genomic_DNA"/>
</dbReference>
<keyword evidence="2" id="KW-0472">Membrane</keyword>
<protein>
    <submittedName>
        <fullName evidence="4">Diguanylate cyclase (GGDEF) domain-containing protein</fullName>
    </submittedName>
</protein>
<dbReference type="GO" id="GO:0005886">
    <property type="term" value="C:plasma membrane"/>
    <property type="evidence" value="ECO:0007669"/>
    <property type="project" value="TreeGrafter"/>
</dbReference>
<dbReference type="PROSITE" id="PS50887">
    <property type="entry name" value="GGDEF"/>
    <property type="match status" value="1"/>
</dbReference>
<sequence length="507" mass="54224">MSVTEFKSTQTTPPDLADIPLPHPGRGTHLVTVRAAGAVRCLSHSVARLARWWRRFGSCLCRPSAWTLWDQPRALVGYLLGVEAVALAAVLTLIATGPSVSAQDWMHAAVLAACATLHVTGSRWHEESRRHENGNLRVHIDLGGLWSVAALLVLPPALLVGVIVLIRWQRWPIARKPAWRYVFSTSAILLAAVSARAALNATGPHHWTALDLLDSTTQLLLVLGVGLIYNTVQAALIGAAFALEQARATARMMLGGRQDNAEAAIGTVGAVLVTVTLANAPAVVGVVSIGLVIVAAVLHTNEHLRHDVKTGVLNAAGWQGAAHRELHRARHNQTPTAVLIVDADQFKGINDRWGHLIGDVVLREIATALRTDTRPTDIVGRFGGEEFALLLPDTDTDSATQVAERVRTRIAHLRVPVTTRRGHTTVLTGRQAPPVAPRPDDTNTPPEADTRVISVSIGVAADTGPHLDLTRLLSDADAALYQAKAHGRNRVEVAHPAPAPQALATTP</sequence>
<dbReference type="AlphaFoldDB" id="A0AAE3KIN0"/>
<name>A0AAE3KIN0_9PSEU</name>
<dbReference type="InterPro" id="IPR043128">
    <property type="entry name" value="Rev_trsase/Diguanyl_cyclase"/>
</dbReference>
<dbReference type="InterPro" id="IPR000160">
    <property type="entry name" value="GGDEF_dom"/>
</dbReference>
<feature type="transmembrane region" description="Helical" evidence="2">
    <location>
        <begin position="75"/>
        <end position="96"/>
    </location>
</feature>
<feature type="domain" description="GGDEF" evidence="3">
    <location>
        <begin position="334"/>
        <end position="496"/>
    </location>
</feature>
<dbReference type="CDD" id="cd01949">
    <property type="entry name" value="GGDEF"/>
    <property type="match status" value="1"/>
</dbReference>
<organism evidence="4 5">
    <name type="scientific">Goodfellowiella coeruleoviolacea</name>
    <dbReference type="NCBI Taxonomy" id="334858"/>
    <lineage>
        <taxon>Bacteria</taxon>
        <taxon>Bacillati</taxon>
        <taxon>Actinomycetota</taxon>
        <taxon>Actinomycetes</taxon>
        <taxon>Pseudonocardiales</taxon>
        <taxon>Pseudonocardiaceae</taxon>
        <taxon>Goodfellowiella</taxon>
    </lineage>
</organism>
<feature type="region of interest" description="Disordered" evidence="1">
    <location>
        <begin position="429"/>
        <end position="448"/>
    </location>
</feature>
<feature type="transmembrane region" description="Helical" evidence="2">
    <location>
        <begin position="264"/>
        <end position="297"/>
    </location>
</feature>
<dbReference type="SUPFAM" id="SSF55073">
    <property type="entry name" value="Nucleotide cyclase"/>
    <property type="match status" value="1"/>
</dbReference>
<evidence type="ECO:0000256" key="2">
    <source>
        <dbReference type="SAM" id="Phobius"/>
    </source>
</evidence>
<feature type="transmembrane region" description="Helical" evidence="2">
    <location>
        <begin position="219"/>
        <end position="243"/>
    </location>
</feature>
<dbReference type="SMART" id="SM00267">
    <property type="entry name" value="GGDEF"/>
    <property type="match status" value="1"/>
</dbReference>
<evidence type="ECO:0000259" key="3">
    <source>
        <dbReference type="PROSITE" id="PS50887"/>
    </source>
</evidence>
<keyword evidence="5" id="KW-1185">Reference proteome</keyword>
<feature type="compositionally biased region" description="Polar residues" evidence="1">
    <location>
        <begin position="1"/>
        <end position="13"/>
    </location>
</feature>
<evidence type="ECO:0000313" key="4">
    <source>
        <dbReference type="EMBL" id="MCP2167569.1"/>
    </source>
</evidence>
<gene>
    <name evidence="4" type="ORF">LX83_004442</name>
</gene>
<comment type="caution">
    <text evidence="4">The sequence shown here is derived from an EMBL/GenBank/DDBJ whole genome shotgun (WGS) entry which is preliminary data.</text>
</comment>
<proteinExistence type="predicted"/>
<accession>A0AAE3KIN0</accession>
<feature type="region of interest" description="Disordered" evidence="1">
    <location>
        <begin position="1"/>
        <end position="23"/>
    </location>
</feature>
<dbReference type="InterPro" id="IPR029787">
    <property type="entry name" value="Nucleotide_cyclase"/>
</dbReference>
<dbReference type="InterPro" id="IPR050469">
    <property type="entry name" value="Diguanylate_Cyclase"/>
</dbReference>
<dbReference type="PANTHER" id="PTHR45138">
    <property type="entry name" value="REGULATORY COMPONENTS OF SENSORY TRANSDUCTION SYSTEM"/>
    <property type="match status" value="1"/>
</dbReference>
<dbReference type="NCBIfam" id="TIGR00254">
    <property type="entry name" value="GGDEF"/>
    <property type="match status" value="1"/>
</dbReference>
<dbReference type="GO" id="GO:0043709">
    <property type="term" value="P:cell adhesion involved in single-species biofilm formation"/>
    <property type="evidence" value="ECO:0007669"/>
    <property type="project" value="TreeGrafter"/>
</dbReference>
<evidence type="ECO:0000256" key="1">
    <source>
        <dbReference type="SAM" id="MobiDB-lite"/>
    </source>
</evidence>
<keyword evidence="2" id="KW-0812">Transmembrane</keyword>
<dbReference type="Gene3D" id="3.30.70.270">
    <property type="match status" value="1"/>
</dbReference>